<evidence type="ECO:0000259" key="5">
    <source>
        <dbReference type="PROSITE" id="PS50043"/>
    </source>
</evidence>
<dbReference type="AlphaFoldDB" id="A0A6F8YE78"/>
<dbReference type="InterPro" id="IPR016032">
    <property type="entry name" value="Sig_transdc_resp-reg_C-effctor"/>
</dbReference>
<organism evidence="6 7">
    <name type="scientific">Phytohabitans suffuscus</name>
    <dbReference type="NCBI Taxonomy" id="624315"/>
    <lineage>
        <taxon>Bacteria</taxon>
        <taxon>Bacillati</taxon>
        <taxon>Actinomycetota</taxon>
        <taxon>Actinomycetes</taxon>
        <taxon>Micromonosporales</taxon>
        <taxon>Micromonosporaceae</taxon>
    </lineage>
</organism>
<evidence type="ECO:0000256" key="4">
    <source>
        <dbReference type="SAM" id="MobiDB-lite"/>
    </source>
</evidence>
<dbReference type="SMART" id="SM00421">
    <property type="entry name" value="HTH_LUXR"/>
    <property type="match status" value="1"/>
</dbReference>
<dbReference type="PANTHER" id="PTHR44688">
    <property type="entry name" value="DNA-BINDING TRANSCRIPTIONAL ACTIVATOR DEVR_DOSR"/>
    <property type="match status" value="1"/>
</dbReference>
<dbReference type="SUPFAM" id="SSF46894">
    <property type="entry name" value="C-terminal effector domain of the bipartite response regulators"/>
    <property type="match status" value="1"/>
</dbReference>
<dbReference type="SUPFAM" id="SSF55785">
    <property type="entry name" value="PYP-like sensor domain (PAS domain)"/>
    <property type="match status" value="1"/>
</dbReference>
<keyword evidence="2" id="KW-0238">DNA-binding</keyword>
<dbReference type="EMBL" id="AP022871">
    <property type="protein sequence ID" value="BCB84319.1"/>
    <property type="molecule type" value="Genomic_DNA"/>
</dbReference>
<accession>A0A6F8YE78</accession>
<feature type="region of interest" description="Disordered" evidence="4">
    <location>
        <begin position="1"/>
        <end position="21"/>
    </location>
</feature>
<dbReference type="KEGG" id="psuu:Psuf_016320"/>
<dbReference type="InterPro" id="IPR035965">
    <property type="entry name" value="PAS-like_dom_sf"/>
</dbReference>
<reference evidence="6 7" key="2">
    <citation type="submission" date="2020-03" db="EMBL/GenBank/DDBJ databases">
        <authorList>
            <person name="Ichikawa N."/>
            <person name="Kimura A."/>
            <person name="Kitahashi Y."/>
            <person name="Uohara A."/>
        </authorList>
    </citation>
    <scope>NUCLEOTIDE SEQUENCE [LARGE SCALE GENOMIC DNA]</scope>
    <source>
        <strain evidence="6 7">NBRC 105367</strain>
    </source>
</reference>
<evidence type="ECO:0000256" key="3">
    <source>
        <dbReference type="ARBA" id="ARBA00023163"/>
    </source>
</evidence>
<gene>
    <name evidence="6" type="ORF">Psuf_016320</name>
</gene>
<dbReference type="RefSeq" id="WP_173155454.1">
    <property type="nucleotide sequence ID" value="NZ_AP022871.1"/>
</dbReference>
<keyword evidence="3" id="KW-0804">Transcription</keyword>
<evidence type="ECO:0000313" key="6">
    <source>
        <dbReference type="EMBL" id="BCB84319.1"/>
    </source>
</evidence>
<dbReference type="Proteomes" id="UP000503011">
    <property type="component" value="Chromosome"/>
</dbReference>
<sequence length="229" mass="25537">MTQALAEPTYQELRYPAGPSPAHRHADAYRSLFERSGICMASVDLALRVQEANEPFRRDLGGAKETVGRELFDFLRVSTQTTLRRQFVRLIEGRNERITERVLGLRSEECLMPAQLTAVSIRDRSPLVSSILVMLQWDETAADTATRTARQKVLTDLDARILQGVAMGMSTVNLAAKLYLSRQGVEYHVATMMKKLKAPNRAALVSRAYATGVLSAGMWPPVVAQEFIK</sequence>
<protein>
    <recommendedName>
        <fullName evidence="5">HTH luxR-type domain-containing protein</fullName>
    </recommendedName>
</protein>
<dbReference type="PANTHER" id="PTHR44688:SF16">
    <property type="entry name" value="DNA-BINDING TRANSCRIPTIONAL ACTIVATOR DEVR_DOSR"/>
    <property type="match status" value="1"/>
</dbReference>
<evidence type="ECO:0000256" key="2">
    <source>
        <dbReference type="ARBA" id="ARBA00023125"/>
    </source>
</evidence>
<dbReference type="GO" id="GO:0003677">
    <property type="term" value="F:DNA binding"/>
    <property type="evidence" value="ECO:0007669"/>
    <property type="project" value="UniProtKB-KW"/>
</dbReference>
<dbReference type="InterPro" id="IPR036388">
    <property type="entry name" value="WH-like_DNA-bd_sf"/>
</dbReference>
<dbReference type="PROSITE" id="PS50043">
    <property type="entry name" value="HTH_LUXR_2"/>
    <property type="match status" value="1"/>
</dbReference>
<dbReference type="Gene3D" id="1.10.10.10">
    <property type="entry name" value="Winged helix-like DNA-binding domain superfamily/Winged helix DNA-binding domain"/>
    <property type="match status" value="1"/>
</dbReference>
<evidence type="ECO:0000313" key="7">
    <source>
        <dbReference type="Proteomes" id="UP000503011"/>
    </source>
</evidence>
<feature type="domain" description="HTH luxR-type" evidence="5">
    <location>
        <begin position="147"/>
        <end position="212"/>
    </location>
</feature>
<dbReference type="Pfam" id="PF00196">
    <property type="entry name" value="GerE"/>
    <property type="match status" value="1"/>
</dbReference>
<keyword evidence="1" id="KW-0805">Transcription regulation</keyword>
<keyword evidence="7" id="KW-1185">Reference proteome</keyword>
<dbReference type="InterPro" id="IPR000792">
    <property type="entry name" value="Tscrpt_reg_LuxR_C"/>
</dbReference>
<evidence type="ECO:0000256" key="1">
    <source>
        <dbReference type="ARBA" id="ARBA00023015"/>
    </source>
</evidence>
<name>A0A6F8YE78_9ACTN</name>
<dbReference type="GO" id="GO:0006355">
    <property type="term" value="P:regulation of DNA-templated transcription"/>
    <property type="evidence" value="ECO:0007669"/>
    <property type="project" value="InterPro"/>
</dbReference>
<proteinExistence type="predicted"/>
<dbReference type="Gene3D" id="3.30.450.20">
    <property type="entry name" value="PAS domain"/>
    <property type="match status" value="1"/>
</dbReference>
<reference evidence="6 7" key="1">
    <citation type="submission" date="2020-03" db="EMBL/GenBank/DDBJ databases">
        <title>Whole genome shotgun sequence of Phytohabitans suffuscus NBRC 105367.</title>
        <authorList>
            <person name="Komaki H."/>
            <person name="Tamura T."/>
        </authorList>
    </citation>
    <scope>NUCLEOTIDE SEQUENCE [LARGE SCALE GENOMIC DNA]</scope>
    <source>
        <strain evidence="6 7">NBRC 105367</strain>
    </source>
</reference>